<comment type="caution">
    <text evidence="2">The sequence shown here is derived from an EMBL/GenBank/DDBJ whole genome shotgun (WGS) entry which is preliminary data.</text>
</comment>
<dbReference type="OrthoDB" id="10049357at2759"/>
<evidence type="ECO:0000259" key="1">
    <source>
        <dbReference type="Pfam" id="PF18701"/>
    </source>
</evidence>
<accession>A0A9J6B8M9</accession>
<evidence type="ECO:0000313" key="2">
    <source>
        <dbReference type="EMBL" id="KAG5666061.1"/>
    </source>
</evidence>
<sequence>MGGFYERMIAEFKRGMHEVLKLQPISILAFRIAMNETAHRINCRPLTHLSISHEEEEMLTPHHLAKNRPGWPLLPSAHSLKDSGRKVDERAFYVEGQKIADQITRRFYKYYLYELTMKKKWTRDQPSLKVGDLVLIIDQNHTRSAWSRGIIVSFRPTRDGVHRIAMVKTSGENEPKAQSVRNLVKIDIQSA</sequence>
<dbReference type="PANTHER" id="PTHR47331">
    <property type="entry name" value="PHD-TYPE DOMAIN-CONTAINING PROTEIN"/>
    <property type="match status" value="1"/>
</dbReference>
<dbReference type="InterPro" id="IPR040676">
    <property type="entry name" value="DUF5641"/>
</dbReference>
<dbReference type="Pfam" id="PF18701">
    <property type="entry name" value="DUF5641"/>
    <property type="match status" value="1"/>
</dbReference>
<reference evidence="2" key="1">
    <citation type="submission" date="2021-03" db="EMBL/GenBank/DDBJ databases">
        <title>Chromosome level genome of the anhydrobiotic midge Polypedilum vanderplanki.</title>
        <authorList>
            <person name="Yoshida Y."/>
            <person name="Kikawada T."/>
            <person name="Gusev O."/>
        </authorList>
    </citation>
    <scope>NUCLEOTIDE SEQUENCE</scope>
    <source>
        <strain evidence="2">NIAS01</strain>
        <tissue evidence="2">Whole body or cell culture</tissue>
    </source>
</reference>
<protein>
    <recommendedName>
        <fullName evidence="1">DUF5641 domain-containing protein</fullName>
    </recommendedName>
</protein>
<dbReference type="AlphaFoldDB" id="A0A9J6B8M9"/>
<proteinExistence type="predicted"/>
<dbReference type="Proteomes" id="UP001107558">
    <property type="component" value="Unassembled WGS sequence"/>
</dbReference>
<evidence type="ECO:0000313" key="3">
    <source>
        <dbReference type="Proteomes" id="UP001107558"/>
    </source>
</evidence>
<name>A0A9J6B8M9_POLVA</name>
<organism evidence="2 3">
    <name type="scientific">Polypedilum vanderplanki</name>
    <name type="common">Sleeping chironomid midge</name>
    <dbReference type="NCBI Taxonomy" id="319348"/>
    <lineage>
        <taxon>Eukaryota</taxon>
        <taxon>Metazoa</taxon>
        <taxon>Ecdysozoa</taxon>
        <taxon>Arthropoda</taxon>
        <taxon>Hexapoda</taxon>
        <taxon>Insecta</taxon>
        <taxon>Pterygota</taxon>
        <taxon>Neoptera</taxon>
        <taxon>Endopterygota</taxon>
        <taxon>Diptera</taxon>
        <taxon>Nematocera</taxon>
        <taxon>Chironomoidea</taxon>
        <taxon>Chironomidae</taxon>
        <taxon>Chironominae</taxon>
        <taxon>Polypedilum</taxon>
        <taxon>Polypedilum</taxon>
    </lineage>
</organism>
<feature type="domain" description="DUF5641" evidence="1">
    <location>
        <begin position="97"/>
        <end position="173"/>
    </location>
</feature>
<dbReference type="EMBL" id="JADBJN010000246">
    <property type="protein sequence ID" value="KAG5666061.1"/>
    <property type="molecule type" value="Genomic_DNA"/>
</dbReference>
<keyword evidence="3" id="KW-1185">Reference proteome</keyword>
<gene>
    <name evidence="2" type="ORF">PVAND_017756</name>
</gene>